<accession>A0AAW1RU79</accession>
<keyword evidence="4" id="KW-0029">Amino-acid transport</keyword>
<comment type="caution">
    <text evidence="9">The sequence shown here is derived from an EMBL/GenBank/DDBJ whole genome shotgun (WGS) entry which is preliminary data.</text>
</comment>
<evidence type="ECO:0000256" key="3">
    <source>
        <dbReference type="ARBA" id="ARBA00022692"/>
    </source>
</evidence>
<evidence type="ECO:0000256" key="6">
    <source>
        <dbReference type="ARBA" id="ARBA00023136"/>
    </source>
</evidence>
<dbReference type="Proteomes" id="UP001485043">
    <property type="component" value="Unassembled WGS sequence"/>
</dbReference>
<dbReference type="GO" id="GO:0016020">
    <property type="term" value="C:membrane"/>
    <property type="evidence" value="ECO:0007669"/>
    <property type="project" value="UniProtKB-SubCell"/>
</dbReference>
<dbReference type="PANTHER" id="PTHR48017">
    <property type="entry name" value="OS05G0424000 PROTEIN-RELATED"/>
    <property type="match status" value="1"/>
</dbReference>
<comment type="subcellular location">
    <subcellularLocation>
        <location evidence="1">Membrane</location>
    </subcellularLocation>
</comment>
<evidence type="ECO:0000256" key="1">
    <source>
        <dbReference type="ARBA" id="ARBA00004370"/>
    </source>
</evidence>
<dbReference type="AlphaFoldDB" id="A0AAW1RU79"/>
<dbReference type="EMBL" id="JALJOV010001975">
    <property type="protein sequence ID" value="KAK9837200.1"/>
    <property type="molecule type" value="Genomic_DNA"/>
</dbReference>
<name>A0AAW1RU79_9CHLO</name>
<evidence type="ECO:0000256" key="7">
    <source>
        <dbReference type="SAM" id="Phobius"/>
    </source>
</evidence>
<evidence type="ECO:0000313" key="10">
    <source>
        <dbReference type="Proteomes" id="UP001485043"/>
    </source>
</evidence>
<evidence type="ECO:0000313" key="9">
    <source>
        <dbReference type="EMBL" id="KAK9837200.1"/>
    </source>
</evidence>
<gene>
    <name evidence="9" type="ORF">WJX84_007553</name>
</gene>
<keyword evidence="10" id="KW-1185">Reference proteome</keyword>
<keyword evidence="5 7" id="KW-1133">Transmembrane helix</keyword>
<evidence type="ECO:0000256" key="5">
    <source>
        <dbReference type="ARBA" id="ARBA00022989"/>
    </source>
</evidence>
<sequence>MVVFHVLGSYQVCQMPVFDMIETLMAKHGVRCTRIFRLIYRSVYVCLTVFIACTIPFFGDLMGFIGAVGTGPTTFWLPSVIWLVIKKPSWRRWDFWASWVIIIICVAVTFLGAIGALRGISVDASGYKFYQ</sequence>
<reference evidence="9 10" key="1">
    <citation type="journal article" date="2024" name="Nat. Commun.">
        <title>Phylogenomics reveals the evolutionary origins of lichenization in chlorophyte algae.</title>
        <authorList>
            <person name="Puginier C."/>
            <person name="Libourel C."/>
            <person name="Otte J."/>
            <person name="Skaloud P."/>
            <person name="Haon M."/>
            <person name="Grisel S."/>
            <person name="Petersen M."/>
            <person name="Berrin J.G."/>
            <person name="Delaux P.M."/>
            <person name="Dal Grande F."/>
            <person name="Keller J."/>
        </authorList>
    </citation>
    <scope>NUCLEOTIDE SEQUENCE [LARGE SCALE GENOMIC DNA]</scope>
    <source>
        <strain evidence="9 10">SAG 2523</strain>
    </source>
</reference>
<dbReference type="InterPro" id="IPR013057">
    <property type="entry name" value="AA_transpt_TM"/>
</dbReference>
<dbReference type="Pfam" id="PF01490">
    <property type="entry name" value="Aa_trans"/>
    <property type="match status" value="1"/>
</dbReference>
<organism evidence="9 10">
    <name type="scientific">Apatococcus fuscideae</name>
    <dbReference type="NCBI Taxonomy" id="2026836"/>
    <lineage>
        <taxon>Eukaryota</taxon>
        <taxon>Viridiplantae</taxon>
        <taxon>Chlorophyta</taxon>
        <taxon>core chlorophytes</taxon>
        <taxon>Trebouxiophyceae</taxon>
        <taxon>Chlorellales</taxon>
        <taxon>Chlorellaceae</taxon>
        <taxon>Apatococcus</taxon>
    </lineage>
</organism>
<dbReference type="GO" id="GO:0006865">
    <property type="term" value="P:amino acid transport"/>
    <property type="evidence" value="ECO:0007669"/>
    <property type="project" value="UniProtKB-KW"/>
</dbReference>
<evidence type="ECO:0000259" key="8">
    <source>
        <dbReference type="Pfam" id="PF01490"/>
    </source>
</evidence>
<feature type="transmembrane region" description="Helical" evidence="7">
    <location>
        <begin position="97"/>
        <end position="120"/>
    </location>
</feature>
<feature type="domain" description="Amino acid transporter transmembrane" evidence="8">
    <location>
        <begin position="1"/>
        <end position="117"/>
    </location>
</feature>
<feature type="transmembrane region" description="Helical" evidence="7">
    <location>
        <begin position="64"/>
        <end position="85"/>
    </location>
</feature>
<keyword evidence="6 7" id="KW-0472">Membrane</keyword>
<feature type="transmembrane region" description="Helical" evidence="7">
    <location>
        <begin position="38"/>
        <end position="58"/>
    </location>
</feature>
<evidence type="ECO:0000256" key="2">
    <source>
        <dbReference type="ARBA" id="ARBA00022448"/>
    </source>
</evidence>
<proteinExistence type="predicted"/>
<keyword evidence="3 7" id="KW-0812">Transmembrane</keyword>
<protein>
    <recommendedName>
        <fullName evidence="8">Amino acid transporter transmembrane domain-containing protein</fullName>
    </recommendedName>
</protein>
<evidence type="ECO:0000256" key="4">
    <source>
        <dbReference type="ARBA" id="ARBA00022970"/>
    </source>
</evidence>
<keyword evidence="2" id="KW-0813">Transport</keyword>